<dbReference type="EMBL" id="JARQZJ010000062">
    <property type="protein sequence ID" value="KAK9879382.1"/>
    <property type="molecule type" value="Genomic_DNA"/>
</dbReference>
<comment type="catalytic activity">
    <reaction evidence="8">
        <text>Preferential cleavage: Arg-|-Xaa, Lys-|-Xaa.</text>
        <dbReference type="EC" id="3.4.21.4"/>
    </reaction>
</comment>
<dbReference type="GO" id="GO:0006508">
    <property type="term" value="P:proteolysis"/>
    <property type="evidence" value="ECO:0007669"/>
    <property type="project" value="UniProtKB-KW"/>
</dbReference>
<accession>A0AAW1UFR7</accession>
<evidence type="ECO:0000256" key="4">
    <source>
        <dbReference type="ARBA" id="ARBA00022801"/>
    </source>
</evidence>
<comment type="caution">
    <text evidence="11">The sequence shown here is derived from an EMBL/GenBank/DDBJ whole genome shotgun (WGS) entry which is preliminary data.</text>
</comment>
<reference evidence="11 12" key="1">
    <citation type="submission" date="2023-03" db="EMBL/GenBank/DDBJ databases">
        <title>Genome insight into feeding habits of ladybird beetles.</title>
        <authorList>
            <person name="Li H.-S."/>
            <person name="Huang Y.-H."/>
            <person name="Pang H."/>
        </authorList>
    </citation>
    <scope>NUCLEOTIDE SEQUENCE [LARGE SCALE GENOMIC DNA]</scope>
    <source>
        <strain evidence="11">SYSU_2023b</strain>
        <tissue evidence="11">Whole body</tissue>
    </source>
</reference>
<evidence type="ECO:0000256" key="6">
    <source>
        <dbReference type="ARBA" id="ARBA00023145"/>
    </source>
</evidence>
<dbReference type="PROSITE" id="PS00134">
    <property type="entry name" value="TRYPSIN_HIS"/>
    <property type="match status" value="1"/>
</dbReference>
<keyword evidence="2" id="KW-0645">Protease</keyword>
<dbReference type="GO" id="GO:0004252">
    <property type="term" value="F:serine-type endopeptidase activity"/>
    <property type="evidence" value="ECO:0007669"/>
    <property type="project" value="UniProtKB-EC"/>
</dbReference>
<keyword evidence="4" id="KW-0378">Hydrolase</keyword>
<dbReference type="Proteomes" id="UP001431783">
    <property type="component" value="Unassembled WGS sequence"/>
</dbReference>
<dbReference type="PANTHER" id="PTHR24276:SF97">
    <property type="entry name" value="GH13245P2-RELATED"/>
    <property type="match status" value="1"/>
</dbReference>
<name>A0AAW1UFR7_9CUCU</name>
<dbReference type="SUPFAM" id="SSF50494">
    <property type="entry name" value="Trypsin-like serine proteases"/>
    <property type="match status" value="1"/>
</dbReference>
<dbReference type="InterPro" id="IPR001254">
    <property type="entry name" value="Trypsin_dom"/>
</dbReference>
<keyword evidence="5" id="KW-0720">Serine protease</keyword>
<dbReference type="PROSITE" id="PS50240">
    <property type="entry name" value="TRYPSIN_DOM"/>
    <property type="match status" value="1"/>
</dbReference>
<dbReference type="EC" id="3.4.21.4" evidence="9"/>
<sequence>ISVFSSVFAVYSYLKVPIDLTSEVHDIASTHICPSGKYLFLISLREAKTMKHFCGGTLIKPNLVLTAAHCLISYESAPHSVIAEFGTIDLKKVGMQRRTASALYIHGNFYPTNFVNDIALILLKSDFDLKFPNILVKLPTDEIQDLTEVCKQGLLYGWVNKGEELSHRMNFKSLLKVNPIPSCAEVTIMSKNSCAVKINDEFDESFNCALRNVHDKCQEDSGGPLFCGDVQYGIMLSDHECTQKSKLIFYTRVDKYKGYINYIIQNFIVEKEKVVRSDGISTFNTSLNKLVNIFMVCVIVILKYTVECSY</sequence>
<dbReference type="AlphaFoldDB" id="A0AAW1UFR7"/>
<dbReference type="InterPro" id="IPR018114">
    <property type="entry name" value="TRYPSIN_HIS"/>
</dbReference>
<keyword evidence="12" id="KW-1185">Reference proteome</keyword>
<feature type="non-terminal residue" evidence="11">
    <location>
        <position position="1"/>
    </location>
</feature>
<evidence type="ECO:0000256" key="9">
    <source>
        <dbReference type="ARBA" id="ARBA00038868"/>
    </source>
</evidence>
<protein>
    <recommendedName>
        <fullName evidence="9">trypsin</fullName>
        <ecNumber evidence="9">3.4.21.4</ecNumber>
    </recommendedName>
</protein>
<evidence type="ECO:0000313" key="12">
    <source>
        <dbReference type="Proteomes" id="UP001431783"/>
    </source>
</evidence>
<feature type="domain" description="Peptidase S1" evidence="10">
    <location>
        <begin position="27"/>
        <end position="265"/>
    </location>
</feature>
<dbReference type="GO" id="GO:0007586">
    <property type="term" value="P:digestion"/>
    <property type="evidence" value="ECO:0007669"/>
    <property type="project" value="UniProtKB-KW"/>
</dbReference>
<dbReference type="InterPro" id="IPR043504">
    <property type="entry name" value="Peptidase_S1_PA_chymotrypsin"/>
</dbReference>
<keyword evidence="7" id="KW-1015">Disulfide bond</keyword>
<evidence type="ECO:0000256" key="8">
    <source>
        <dbReference type="ARBA" id="ARBA00036320"/>
    </source>
</evidence>
<proteinExistence type="inferred from homology"/>
<evidence type="ECO:0000313" key="11">
    <source>
        <dbReference type="EMBL" id="KAK9879382.1"/>
    </source>
</evidence>
<evidence type="ECO:0000256" key="2">
    <source>
        <dbReference type="ARBA" id="ARBA00022670"/>
    </source>
</evidence>
<organism evidence="11 12">
    <name type="scientific">Henosepilachna vigintioctopunctata</name>
    <dbReference type="NCBI Taxonomy" id="420089"/>
    <lineage>
        <taxon>Eukaryota</taxon>
        <taxon>Metazoa</taxon>
        <taxon>Ecdysozoa</taxon>
        <taxon>Arthropoda</taxon>
        <taxon>Hexapoda</taxon>
        <taxon>Insecta</taxon>
        <taxon>Pterygota</taxon>
        <taxon>Neoptera</taxon>
        <taxon>Endopterygota</taxon>
        <taxon>Coleoptera</taxon>
        <taxon>Polyphaga</taxon>
        <taxon>Cucujiformia</taxon>
        <taxon>Coccinelloidea</taxon>
        <taxon>Coccinellidae</taxon>
        <taxon>Epilachninae</taxon>
        <taxon>Epilachnini</taxon>
        <taxon>Henosepilachna</taxon>
    </lineage>
</organism>
<dbReference type="PANTHER" id="PTHR24276">
    <property type="entry name" value="POLYSERASE-RELATED"/>
    <property type="match status" value="1"/>
</dbReference>
<comment type="similarity">
    <text evidence="1">Belongs to the peptidase S1 family.</text>
</comment>
<evidence type="ECO:0000259" key="10">
    <source>
        <dbReference type="PROSITE" id="PS50240"/>
    </source>
</evidence>
<keyword evidence="6" id="KW-0865">Zymogen</keyword>
<keyword evidence="3" id="KW-0222">Digestion</keyword>
<evidence type="ECO:0000256" key="5">
    <source>
        <dbReference type="ARBA" id="ARBA00022825"/>
    </source>
</evidence>
<gene>
    <name evidence="11" type="ORF">WA026_006453</name>
</gene>
<dbReference type="SMART" id="SM00020">
    <property type="entry name" value="Tryp_SPc"/>
    <property type="match status" value="1"/>
</dbReference>
<dbReference type="Pfam" id="PF00089">
    <property type="entry name" value="Trypsin"/>
    <property type="match status" value="1"/>
</dbReference>
<dbReference type="PRINTS" id="PR00722">
    <property type="entry name" value="CHYMOTRYPSIN"/>
</dbReference>
<evidence type="ECO:0000256" key="3">
    <source>
        <dbReference type="ARBA" id="ARBA00022757"/>
    </source>
</evidence>
<dbReference type="Gene3D" id="2.40.10.10">
    <property type="entry name" value="Trypsin-like serine proteases"/>
    <property type="match status" value="2"/>
</dbReference>
<dbReference type="InterPro" id="IPR050430">
    <property type="entry name" value="Peptidase_S1"/>
</dbReference>
<dbReference type="InterPro" id="IPR001314">
    <property type="entry name" value="Peptidase_S1A"/>
</dbReference>
<evidence type="ECO:0000256" key="7">
    <source>
        <dbReference type="ARBA" id="ARBA00023157"/>
    </source>
</evidence>
<dbReference type="InterPro" id="IPR009003">
    <property type="entry name" value="Peptidase_S1_PA"/>
</dbReference>
<evidence type="ECO:0000256" key="1">
    <source>
        <dbReference type="ARBA" id="ARBA00007664"/>
    </source>
</evidence>